<proteinExistence type="predicted"/>
<organism evidence="1 2">
    <name type="scientific">Glaciimonas immobilis</name>
    <dbReference type="NCBI Taxonomy" id="728004"/>
    <lineage>
        <taxon>Bacteria</taxon>
        <taxon>Pseudomonadati</taxon>
        <taxon>Pseudomonadota</taxon>
        <taxon>Betaproteobacteria</taxon>
        <taxon>Burkholderiales</taxon>
        <taxon>Oxalobacteraceae</taxon>
        <taxon>Glaciimonas</taxon>
    </lineage>
</organism>
<gene>
    <name evidence="1" type="ORF">HNR39_004322</name>
</gene>
<dbReference type="EMBL" id="JACHHQ010000015">
    <property type="protein sequence ID" value="MBB5202458.1"/>
    <property type="molecule type" value="Genomic_DNA"/>
</dbReference>
<keyword evidence="2" id="KW-1185">Reference proteome</keyword>
<dbReference type="RefSeq" id="WP_168057360.1">
    <property type="nucleotide sequence ID" value="NZ_JAAOZT010000018.1"/>
</dbReference>
<protein>
    <submittedName>
        <fullName evidence="1">Uncharacterized protein</fullName>
    </submittedName>
</protein>
<comment type="caution">
    <text evidence="1">The sequence shown here is derived from an EMBL/GenBank/DDBJ whole genome shotgun (WGS) entry which is preliminary data.</text>
</comment>
<evidence type="ECO:0000313" key="2">
    <source>
        <dbReference type="Proteomes" id="UP000571084"/>
    </source>
</evidence>
<reference evidence="1 2" key="1">
    <citation type="submission" date="2020-08" db="EMBL/GenBank/DDBJ databases">
        <title>Genomic Encyclopedia of Type Strains, Phase IV (KMG-IV): sequencing the most valuable type-strain genomes for metagenomic binning, comparative biology and taxonomic classification.</title>
        <authorList>
            <person name="Goeker M."/>
        </authorList>
    </citation>
    <scope>NUCLEOTIDE SEQUENCE [LARGE SCALE GENOMIC DNA]</scope>
    <source>
        <strain evidence="1 2">DSM 23240</strain>
    </source>
</reference>
<dbReference type="Proteomes" id="UP000571084">
    <property type="component" value="Unassembled WGS sequence"/>
</dbReference>
<accession>A0A840RZB6</accession>
<sequence length="79" mass="8690">MFDILLKYGPDLDLPVATHRFVEKSVFEIVAEVIGKLQSELALTGCRVLFRGAGFADDSSKANAFQVLKQFGIDDVKSL</sequence>
<evidence type="ECO:0000313" key="1">
    <source>
        <dbReference type="EMBL" id="MBB5202458.1"/>
    </source>
</evidence>
<dbReference type="AlphaFoldDB" id="A0A840RZB6"/>
<name>A0A840RZB6_9BURK</name>